<gene>
    <name evidence="2" type="ORF">M421DRAFT_426684</name>
</gene>
<dbReference type="GeneID" id="54352140"/>
<dbReference type="InterPro" id="IPR002575">
    <property type="entry name" value="Aminoglycoside_PTrfase"/>
</dbReference>
<dbReference type="RefSeq" id="XP_033442921.1">
    <property type="nucleotide sequence ID" value="XM_033594472.1"/>
</dbReference>
<dbReference type="InterPro" id="IPR011009">
    <property type="entry name" value="Kinase-like_dom_sf"/>
</dbReference>
<dbReference type="AlphaFoldDB" id="A0A6A5R657"/>
<sequence>MDFGDKYVEIPVEVVSNTAPATSRTPAIFAIMSSPPQPPPNPLHWKFDVDEYLSQNKVCCDKAVSLDTGTSCLILRLDGLKDTEASANGHHEGQPAIMKCAFSTPKYQKFAVSPERLQFEVKALKSEAVAEACRQEPSVQVPRVLRETKNGFIMNHVGEMDLRTAFKTDASLDMVKIGVRLGRWLGSLHLAGIALGPDGWSSRHDELDKFYAPGGLAEKAIKASMSEEESEKVLAAMRAPTPTHTLTPWDFRPMNIVVRLPTAGEAPPNLTVVDWELCHYGDPSNDIRMWVAETMILEAKFGNRGLLSSFLSSYKQQAGTTLVNEEFVSKVALSAGIYMLWLIPINPRVWDCSEEDIEMWKAISLEYIRAGTNGNIAWLKMSCLAPLLE</sequence>
<evidence type="ECO:0000313" key="3">
    <source>
        <dbReference type="Proteomes" id="UP000800082"/>
    </source>
</evidence>
<organism evidence="2 3">
    <name type="scientific">Didymella exigua CBS 183.55</name>
    <dbReference type="NCBI Taxonomy" id="1150837"/>
    <lineage>
        <taxon>Eukaryota</taxon>
        <taxon>Fungi</taxon>
        <taxon>Dikarya</taxon>
        <taxon>Ascomycota</taxon>
        <taxon>Pezizomycotina</taxon>
        <taxon>Dothideomycetes</taxon>
        <taxon>Pleosporomycetidae</taxon>
        <taxon>Pleosporales</taxon>
        <taxon>Pleosporineae</taxon>
        <taxon>Didymellaceae</taxon>
        <taxon>Didymella</taxon>
    </lineage>
</organism>
<dbReference type="Proteomes" id="UP000800082">
    <property type="component" value="Unassembled WGS sequence"/>
</dbReference>
<protein>
    <recommendedName>
        <fullName evidence="1">Aminoglycoside phosphotransferase domain-containing protein</fullName>
    </recommendedName>
</protein>
<proteinExistence type="predicted"/>
<evidence type="ECO:0000313" key="2">
    <source>
        <dbReference type="EMBL" id="KAF1922668.1"/>
    </source>
</evidence>
<name>A0A6A5R657_9PLEO</name>
<keyword evidence="3" id="KW-1185">Reference proteome</keyword>
<dbReference type="Gene3D" id="3.90.1200.10">
    <property type="match status" value="1"/>
</dbReference>
<dbReference type="SUPFAM" id="SSF56112">
    <property type="entry name" value="Protein kinase-like (PK-like)"/>
    <property type="match status" value="1"/>
</dbReference>
<feature type="domain" description="Aminoglycoside phosphotransferase" evidence="1">
    <location>
        <begin position="114"/>
        <end position="289"/>
    </location>
</feature>
<accession>A0A6A5R657</accession>
<dbReference type="Pfam" id="PF01636">
    <property type="entry name" value="APH"/>
    <property type="match status" value="1"/>
</dbReference>
<dbReference type="EMBL" id="ML979018">
    <property type="protein sequence ID" value="KAF1922668.1"/>
    <property type="molecule type" value="Genomic_DNA"/>
</dbReference>
<reference evidence="2" key="1">
    <citation type="journal article" date="2020" name="Stud. Mycol.">
        <title>101 Dothideomycetes genomes: a test case for predicting lifestyles and emergence of pathogens.</title>
        <authorList>
            <person name="Haridas S."/>
            <person name="Albert R."/>
            <person name="Binder M."/>
            <person name="Bloem J."/>
            <person name="Labutti K."/>
            <person name="Salamov A."/>
            <person name="Andreopoulos B."/>
            <person name="Baker S."/>
            <person name="Barry K."/>
            <person name="Bills G."/>
            <person name="Bluhm B."/>
            <person name="Cannon C."/>
            <person name="Castanera R."/>
            <person name="Culley D."/>
            <person name="Daum C."/>
            <person name="Ezra D."/>
            <person name="Gonzalez J."/>
            <person name="Henrissat B."/>
            <person name="Kuo A."/>
            <person name="Liang C."/>
            <person name="Lipzen A."/>
            <person name="Lutzoni F."/>
            <person name="Magnuson J."/>
            <person name="Mondo S."/>
            <person name="Nolan M."/>
            <person name="Ohm R."/>
            <person name="Pangilinan J."/>
            <person name="Park H.-J."/>
            <person name="Ramirez L."/>
            <person name="Alfaro M."/>
            <person name="Sun H."/>
            <person name="Tritt A."/>
            <person name="Yoshinaga Y."/>
            <person name="Zwiers L.-H."/>
            <person name="Turgeon B."/>
            <person name="Goodwin S."/>
            <person name="Spatafora J."/>
            <person name="Crous P."/>
            <person name="Grigoriev I."/>
        </authorList>
    </citation>
    <scope>NUCLEOTIDE SEQUENCE</scope>
    <source>
        <strain evidence="2">CBS 183.55</strain>
    </source>
</reference>
<evidence type="ECO:0000259" key="1">
    <source>
        <dbReference type="Pfam" id="PF01636"/>
    </source>
</evidence>
<dbReference type="OrthoDB" id="25129at2759"/>